<organism evidence="3 4">
    <name type="scientific">Croceitalea dokdonensis DOKDO 023</name>
    <dbReference type="NCBI Taxonomy" id="1300341"/>
    <lineage>
        <taxon>Bacteria</taxon>
        <taxon>Pseudomonadati</taxon>
        <taxon>Bacteroidota</taxon>
        <taxon>Flavobacteriia</taxon>
        <taxon>Flavobacteriales</taxon>
        <taxon>Flavobacteriaceae</taxon>
        <taxon>Croceitalea</taxon>
    </lineage>
</organism>
<feature type="transmembrane region" description="Helical" evidence="1">
    <location>
        <begin position="21"/>
        <end position="39"/>
    </location>
</feature>
<feature type="domain" description="2TM" evidence="2">
    <location>
        <begin position="11"/>
        <end position="88"/>
    </location>
</feature>
<name>A0A0P7A883_9FLAO</name>
<protein>
    <submittedName>
        <fullName evidence="3">Two-component system-Sensor histidine kinase</fullName>
    </submittedName>
</protein>
<accession>A0A0P7A883</accession>
<dbReference type="PATRIC" id="fig|1300341.3.peg.10"/>
<dbReference type="Pfam" id="PF13239">
    <property type="entry name" value="2TM"/>
    <property type="match status" value="1"/>
</dbReference>
<dbReference type="EMBL" id="LDJX01000001">
    <property type="protein sequence ID" value="KPM33106.1"/>
    <property type="molecule type" value="Genomic_DNA"/>
</dbReference>
<dbReference type="OrthoDB" id="8965954at2"/>
<keyword evidence="1" id="KW-0472">Membrane</keyword>
<keyword evidence="4" id="KW-1185">Reference proteome</keyword>
<comment type="caution">
    <text evidence="3">The sequence shown here is derived from an EMBL/GenBank/DDBJ whole genome shotgun (WGS) entry which is preliminary data.</text>
</comment>
<keyword evidence="3" id="KW-0808">Transferase</keyword>
<keyword evidence="1" id="KW-0812">Transmembrane</keyword>
<keyword evidence="1" id="KW-1133">Transmembrane helix</keyword>
<dbReference type="Proteomes" id="UP000050280">
    <property type="component" value="Unassembled WGS sequence"/>
</dbReference>
<dbReference type="InterPro" id="IPR025698">
    <property type="entry name" value="2TM_dom"/>
</dbReference>
<dbReference type="STRING" id="1300341.I595_8"/>
<dbReference type="GO" id="GO:0016301">
    <property type="term" value="F:kinase activity"/>
    <property type="evidence" value="ECO:0007669"/>
    <property type="project" value="UniProtKB-KW"/>
</dbReference>
<sequence length="92" mass="10935">MENTNEYQYNRAKEHVELIKSFYVHVIIYSITIGFLAYLNYRTTSFVWVIFPALGWGLGLASHGLRAFGQNLLWGKSWEERKIKQFMEEDRL</sequence>
<evidence type="ECO:0000313" key="4">
    <source>
        <dbReference type="Proteomes" id="UP000050280"/>
    </source>
</evidence>
<dbReference type="RefSeq" id="WP_054557350.1">
    <property type="nucleotide sequence ID" value="NZ_LDJX01000001.1"/>
</dbReference>
<dbReference type="AlphaFoldDB" id="A0A0P7A883"/>
<keyword evidence="3" id="KW-0418">Kinase</keyword>
<gene>
    <name evidence="3" type="ORF">I595_8</name>
</gene>
<evidence type="ECO:0000313" key="3">
    <source>
        <dbReference type="EMBL" id="KPM33106.1"/>
    </source>
</evidence>
<reference evidence="3 4" key="1">
    <citation type="submission" date="2015-09" db="EMBL/GenBank/DDBJ databases">
        <title>Genome sequence of the marine flavobacterium Croceitalea dokdonensis DOKDO 023 that contains proton- and sodium-pumping rhodopsins.</title>
        <authorList>
            <person name="Kwon S.-K."/>
            <person name="Lee H.K."/>
            <person name="Kwak M.-J."/>
            <person name="Kim J.F."/>
        </authorList>
    </citation>
    <scope>NUCLEOTIDE SEQUENCE [LARGE SCALE GENOMIC DNA]</scope>
    <source>
        <strain evidence="3 4">DOKDO 023</strain>
    </source>
</reference>
<proteinExistence type="predicted"/>
<evidence type="ECO:0000256" key="1">
    <source>
        <dbReference type="SAM" id="Phobius"/>
    </source>
</evidence>
<evidence type="ECO:0000259" key="2">
    <source>
        <dbReference type="Pfam" id="PF13239"/>
    </source>
</evidence>
<feature type="transmembrane region" description="Helical" evidence="1">
    <location>
        <begin position="45"/>
        <end position="68"/>
    </location>
</feature>